<dbReference type="Proteomes" id="UP000824782">
    <property type="component" value="Unassembled WGS sequence"/>
</dbReference>
<dbReference type="Gene3D" id="3.40.50.720">
    <property type="entry name" value="NAD(P)-binding Rossmann-like Domain"/>
    <property type="match status" value="1"/>
</dbReference>
<reference evidence="2" key="1">
    <citation type="thesis" date="2020" institute="ProQuest LLC" country="789 East Eisenhower Parkway, Ann Arbor, MI, USA">
        <title>Comparative Genomics and Chromosome Evolution.</title>
        <authorList>
            <person name="Mudd A.B."/>
        </authorList>
    </citation>
    <scope>NUCLEOTIDE SEQUENCE</scope>
    <source>
        <strain evidence="2">237g6f4</strain>
        <tissue evidence="2">Blood</tissue>
    </source>
</reference>
<dbReference type="PANTHER" id="PTHR43313:SF48">
    <property type="match status" value="1"/>
</dbReference>
<gene>
    <name evidence="2" type="ORF">GDO81_028068</name>
</gene>
<organism evidence="2 3">
    <name type="scientific">Engystomops pustulosus</name>
    <name type="common">Tungara frog</name>
    <name type="synonym">Physalaemus pustulosus</name>
    <dbReference type="NCBI Taxonomy" id="76066"/>
    <lineage>
        <taxon>Eukaryota</taxon>
        <taxon>Metazoa</taxon>
        <taxon>Chordata</taxon>
        <taxon>Craniata</taxon>
        <taxon>Vertebrata</taxon>
        <taxon>Euteleostomi</taxon>
        <taxon>Amphibia</taxon>
        <taxon>Batrachia</taxon>
        <taxon>Anura</taxon>
        <taxon>Neobatrachia</taxon>
        <taxon>Hyloidea</taxon>
        <taxon>Leptodactylidae</taxon>
        <taxon>Leiuperinae</taxon>
        <taxon>Engystomops</taxon>
    </lineage>
</organism>
<name>A0AAV6YYC6_ENGPU</name>
<evidence type="ECO:0000313" key="3">
    <source>
        <dbReference type="Proteomes" id="UP000824782"/>
    </source>
</evidence>
<comment type="caution">
    <text evidence="2">The sequence shown here is derived from an EMBL/GenBank/DDBJ whole genome shotgun (WGS) entry which is preliminary data.</text>
</comment>
<proteinExistence type="inferred from homology"/>
<evidence type="ECO:0000256" key="1">
    <source>
        <dbReference type="ARBA" id="ARBA00006484"/>
    </source>
</evidence>
<accession>A0AAV6YYC6</accession>
<dbReference type="GO" id="GO:0016491">
    <property type="term" value="F:oxidoreductase activity"/>
    <property type="evidence" value="ECO:0007669"/>
    <property type="project" value="TreeGrafter"/>
</dbReference>
<keyword evidence="3" id="KW-1185">Reference proteome</keyword>
<dbReference type="GO" id="GO:0008202">
    <property type="term" value="P:steroid metabolic process"/>
    <property type="evidence" value="ECO:0007669"/>
    <property type="project" value="TreeGrafter"/>
</dbReference>
<comment type="similarity">
    <text evidence="1">Belongs to the short-chain dehydrogenases/reductases (SDR) family.</text>
</comment>
<protein>
    <submittedName>
        <fullName evidence="2">Uncharacterized protein</fullName>
    </submittedName>
</protein>
<dbReference type="EMBL" id="WNYA01006381">
    <property type="protein sequence ID" value="KAG8541882.1"/>
    <property type="molecule type" value="Genomic_DNA"/>
</dbReference>
<dbReference type="PANTHER" id="PTHR43313">
    <property type="entry name" value="SHORT-CHAIN DEHYDROGENASE/REDUCTASE FAMILY 9C"/>
    <property type="match status" value="1"/>
</dbReference>
<sequence>MKPFGVEVSIIEPGYFRTGLNNMQNMKDTLKKIWRNVHPEIRYSYGEEYFHNYVSDLERTFLSFSKEDLTPVTDCMVHALTAVHPKTRYSAGWDAQLFYVPLSYVPTFLADFLLTRAAPTPAH</sequence>
<dbReference type="AlphaFoldDB" id="A0AAV6YYC6"/>
<evidence type="ECO:0000313" key="2">
    <source>
        <dbReference type="EMBL" id="KAG8541882.1"/>
    </source>
</evidence>